<sequence length="293" mass="34198">MFVLISLTTILICILLLFMHSQTRAVNDQRHLDNLHLLRQLIELCRTHRTLTHQVLVEGNHASHSTLKALFKLKEQIKAISAQARKISTTSDKAKYRVLQINLTLLCKEWRTHSINRNQISHGKVIRHCLYLMDEQIVTWMIEAYREDLTEQYHQDWQLICEAMECLTQLRMCIQDTETETGRKRYLHYGHLILRRLNQISVNCSVPISSDVLFSLNDVLNRLSNESYKENPMDIAALYKLTNGISAFLFGSYDKIISAICEELYEPLPEILEYMPTDKTRNYEIKKPANSGF</sequence>
<organism evidence="1 2">
    <name type="scientific">Vibrio nigripulchritudo SOn1</name>
    <dbReference type="NCBI Taxonomy" id="1238450"/>
    <lineage>
        <taxon>Bacteria</taxon>
        <taxon>Pseudomonadati</taxon>
        <taxon>Pseudomonadota</taxon>
        <taxon>Gammaproteobacteria</taxon>
        <taxon>Vibrionales</taxon>
        <taxon>Vibrionaceae</taxon>
        <taxon>Vibrio</taxon>
    </lineage>
</organism>
<dbReference type="AlphaFoldDB" id="A0AAV2VVI9"/>
<reference evidence="1 2" key="1">
    <citation type="journal article" date="2013" name="ISME J.">
        <title>Comparative genomics of pathogenic lineages of Vibrio nigripulchritudo identifies virulence-associated traits.</title>
        <authorList>
            <person name="Goudenege D."/>
            <person name="Labreuche Y."/>
            <person name="Krin E."/>
            <person name="Ansquer D."/>
            <person name="Mangenot S."/>
            <person name="Calteau A."/>
            <person name="Medigue C."/>
            <person name="Mazel D."/>
            <person name="Polz M.F."/>
            <person name="Le Roux F."/>
        </authorList>
    </citation>
    <scope>NUCLEOTIDE SEQUENCE [LARGE SCALE GENOMIC DNA]</scope>
    <source>
        <strain evidence="1 2">SOn1</strain>
    </source>
</reference>
<comment type="caution">
    <text evidence="1">The sequence shown here is derived from an EMBL/GenBank/DDBJ whole genome shotgun (WGS) entry which is preliminary data.</text>
</comment>
<proteinExistence type="predicted"/>
<evidence type="ECO:0000313" key="1">
    <source>
        <dbReference type="EMBL" id="CCO48736.1"/>
    </source>
</evidence>
<name>A0AAV2VVI9_9VIBR</name>
<dbReference type="EMBL" id="CAOF01000154">
    <property type="protein sequence ID" value="CCO48736.1"/>
    <property type="molecule type" value="Genomic_DNA"/>
</dbReference>
<dbReference type="Proteomes" id="UP000018211">
    <property type="component" value="Unassembled WGS sequence"/>
</dbReference>
<protein>
    <submittedName>
        <fullName evidence="1">Uncharacterized protein</fullName>
    </submittedName>
</protein>
<gene>
    <name evidence="1" type="ORF">VIBNISOn1_600042</name>
</gene>
<dbReference type="RefSeq" id="WP_022613122.1">
    <property type="nucleotide sequence ID" value="NZ_LK391965.1"/>
</dbReference>
<accession>A0AAV2VVI9</accession>
<evidence type="ECO:0000313" key="2">
    <source>
        <dbReference type="Proteomes" id="UP000018211"/>
    </source>
</evidence>